<dbReference type="OrthoDB" id="340227at2759"/>
<dbReference type="Pfam" id="PF21071">
    <property type="entry name" value="LARP1_HEAT"/>
    <property type="match status" value="1"/>
</dbReference>
<dbReference type="AlphaFoldDB" id="A0A3S5AJF1"/>
<dbReference type="GO" id="GO:0000339">
    <property type="term" value="F:RNA cap binding"/>
    <property type="evidence" value="ECO:0007669"/>
    <property type="project" value="InterPro"/>
</dbReference>
<dbReference type="Proteomes" id="UP000784294">
    <property type="component" value="Unassembled WGS sequence"/>
</dbReference>
<proteinExistence type="predicted"/>
<name>A0A3S5AJF1_9PLAT</name>
<evidence type="ECO:0000313" key="2">
    <source>
        <dbReference type="Proteomes" id="UP000784294"/>
    </source>
</evidence>
<dbReference type="GO" id="GO:0048255">
    <property type="term" value="P:mRNA stabilization"/>
    <property type="evidence" value="ECO:0007669"/>
    <property type="project" value="InterPro"/>
</dbReference>
<comment type="caution">
    <text evidence="1">The sequence shown here is derived from an EMBL/GenBank/DDBJ whole genome shotgun (WGS) entry which is preliminary data.</text>
</comment>
<organism evidence="1 2">
    <name type="scientific">Protopolystoma xenopodis</name>
    <dbReference type="NCBI Taxonomy" id="117903"/>
    <lineage>
        <taxon>Eukaryota</taxon>
        <taxon>Metazoa</taxon>
        <taxon>Spiralia</taxon>
        <taxon>Lophotrochozoa</taxon>
        <taxon>Platyhelminthes</taxon>
        <taxon>Monogenea</taxon>
        <taxon>Polyopisthocotylea</taxon>
        <taxon>Polystomatidea</taxon>
        <taxon>Polystomatidae</taxon>
        <taxon>Protopolystoma</taxon>
    </lineage>
</organism>
<evidence type="ECO:0000313" key="1">
    <source>
        <dbReference type="EMBL" id="VEL18144.1"/>
    </source>
</evidence>
<protein>
    <submittedName>
        <fullName evidence="1">Uncharacterized protein</fullName>
    </submittedName>
</protein>
<gene>
    <name evidence="1" type="ORF">PXEA_LOCUS11584</name>
</gene>
<dbReference type="InterPro" id="IPR006607">
    <property type="entry name" value="DM15"/>
</dbReference>
<reference evidence="1" key="1">
    <citation type="submission" date="2018-11" db="EMBL/GenBank/DDBJ databases">
        <authorList>
            <consortium name="Pathogen Informatics"/>
        </authorList>
    </citation>
    <scope>NUCLEOTIDE SEQUENCE</scope>
</reference>
<sequence>MKLVFRDFTISIESSTIAIKISRKEETLSDFDNGHLYGLEKFWAFLHYSGKKNYEMDDRLAELLKKYKTLNEFRKNSSLLAGFF</sequence>
<keyword evidence="2" id="KW-1185">Reference proteome</keyword>
<accession>A0A3S5AJF1</accession>
<dbReference type="EMBL" id="CAAALY010035815">
    <property type="protein sequence ID" value="VEL18144.1"/>
    <property type="molecule type" value="Genomic_DNA"/>
</dbReference>